<dbReference type="Proteomes" id="UP000499080">
    <property type="component" value="Unassembled WGS sequence"/>
</dbReference>
<keyword evidence="3" id="KW-1185">Reference proteome</keyword>
<comment type="caution">
    <text evidence="2">The sequence shown here is derived from an EMBL/GenBank/DDBJ whole genome shotgun (WGS) entry which is preliminary data.</text>
</comment>
<dbReference type="AlphaFoldDB" id="A0A4Y2TJS1"/>
<proteinExistence type="predicted"/>
<feature type="region of interest" description="Disordered" evidence="1">
    <location>
        <begin position="138"/>
        <end position="162"/>
    </location>
</feature>
<accession>A0A4Y2TJS1</accession>
<evidence type="ECO:0000256" key="1">
    <source>
        <dbReference type="SAM" id="MobiDB-lite"/>
    </source>
</evidence>
<dbReference type="EMBL" id="BGPR01028852">
    <property type="protein sequence ID" value="GBO00281.1"/>
    <property type="molecule type" value="Genomic_DNA"/>
</dbReference>
<evidence type="ECO:0000313" key="2">
    <source>
        <dbReference type="EMBL" id="GBO00281.1"/>
    </source>
</evidence>
<organism evidence="2 3">
    <name type="scientific">Araneus ventricosus</name>
    <name type="common">Orbweaver spider</name>
    <name type="synonym">Epeira ventricosa</name>
    <dbReference type="NCBI Taxonomy" id="182803"/>
    <lineage>
        <taxon>Eukaryota</taxon>
        <taxon>Metazoa</taxon>
        <taxon>Ecdysozoa</taxon>
        <taxon>Arthropoda</taxon>
        <taxon>Chelicerata</taxon>
        <taxon>Arachnida</taxon>
        <taxon>Araneae</taxon>
        <taxon>Araneomorphae</taxon>
        <taxon>Entelegynae</taxon>
        <taxon>Araneoidea</taxon>
        <taxon>Araneidae</taxon>
        <taxon>Araneus</taxon>
    </lineage>
</organism>
<evidence type="ECO:0000313" key="3">
    <source>
        <dbReference type="Proteomes" id="UP000499080"/>
    </source>
</evidence>
<sequence>MNFPQRQIHLQPPPPKPETFVTNTIFSHHHNKTLQSATEPTERNSNQGYAFIKHHSLPQQSTKDFFLNTLVKTSRNESNCNAKEDLMPPIMTIHPRFRVHVKSQTSGKIDQKPYCLHLTQTKSISKLQLTPKVKDNLNPTQELSQQNHPTSTSIKTICYSQH</sequence>
<gene>
    <name evidence="2" type="ORF">AVEN_67189_1</name>
</gene>
<name>A0A4Y2TJS1_ARAVE</name>
<reference evidence="2 3" key="1">
    <citation type="journal article" date="2019" name="Sci. Rep.">
        <title>Orb-weaving spider Araneus ventricosus genome elucidates the spidroin gene catalogue.</title>
        <authorList>
            <person name="Kono N."/>
            <person name="Nakamura H."/>
            <person name="Ohtoshi R."/>
            <person name="Moran D.A.P."/>
            <person name="Shinohara A."/>
            <person name="Yoshida Y."/>
            <person name="Fujiwara M."/>
            <person name="Mori M."/>
            <person name="Tomita M."/>
            <person name="Arakawa K."/>
        </authorList>
    </citation>
    <scope>NUCLEOTIDE SEQUENCE [LARGE SCALE GENOMIC DNA]</scope>
</reference>
<protein>
    <submittedName>
        <fullName evidence="2">Uncharacterized protein</fullName>
    </submittedName>
</protein>